<dbReference type="Pfam" id="PF03168">
    <property type="entry name" value="LEA_2"/>
    <property type="match status" value="1"/>
</dbReference>
<dbReference type="OrthoDB" id="6196336at2"/>
<reference evidence="2 3" key="1">
    <citation type="submission" date="2019-03" db="EMBL/GenBank/DDBJ databases">
        <title>Nitrincola sp. nov. isolated from an Indian soda lake.</title>
        <authorList>
            <person name="Joshi A."/>
            <person name="Thite S.V."/>
            <person name="Joseph N."/>
            <person name="Dhotre D."/>
            <person name="Moorthy M."/>
            <person name="Shouche Y.S."/>
        </authorList>
    </citation>
    <scope>NUCLEOTIDE SEQUENCE [LARGE SCALE GENOMIC DNA]</scope>
    <source>
        <strain evidence="2 3">MEB193</strain>
    </source>
</reference>
<evidence type="ECO:0000313" key="2">
    <source>
        <dbReference type="EMBL" id="KAA0876514.1"/>
    </source>
</evidence>
<sequence>MPRWFSIVLFSVFLLGLQGCSSLQGVAEKPQVNITSFSLAPGSSGLAPSFQIGVQVVNPNRVALPLKGMTYAVEIEGYRILSGATPDLPRVPAYGSADFVIQASPDLLGSARLLSDLFSTQRDSFQYLFKARLDAGSLLPMIHVEEVGRFQWNAARPLLP</sequence>
<dbReference type="EMBL" id="SMRS01000001">
    <property type="protein sequence ID" value="KAA0876514.1"/>
    <property type="molecule type" value="Genomic_DNA"/>
</dbReference>
<dbReference type="AlphaFoldDB" id="A0A5A9W7S1"/>
<keyword evidence="3" id="KW-1185">Reference proteome</keyword>
<feature type="domain" description="Late embryogenesis abundant protein LEA-2 subgroup" evidence="1">
    <location>
        <begin position="55"/>
        <end position="138"/>
    </location>
</feature>
<name>A0A5A9W7S1_9GAMM</name>
<dbReference type="Proteomes" id="UP000325302">
    <property type="component" value="Unassembled WGS sequence"/>
</dbReference>
<dbReference type="PROSITE" id="PS51257">
    <property type="entry name" value="PROKAR_LIPOPROTEIN"/>
    <property type="match status" value="1"/>
</dbReference>
<organism evidence="2 3">
    <name type="scientific">Nitrincola tapanii</name>
    <dbReference type="NCBI Taxonomy" id="1708751"/>
    <lineage>
        <taxon>Bacteria</taxon>
        <taxon>Pseudomonadati</taxon>
        <taxon>Pseudomonadota</taxon>
        <taxon>Gammaproteobacteria</taxon>
        <taxon>Oceanospirillales</taxon>
        <taxon>Oceanospirillaceae</taxon>
        <taxon>Nitrincola</taxon>
    </lineage>
</organism>
<dbReference type="RefSeq" id="WP_149389764.1">
    <property type="nucleotide sequence ID" value="NZ_SMRS01000001.1"/>
</dbReference>
<evidence type="ECO:0000313" key="3">
    <source>
        <dbReference type="Proteomes" id="UP000325302"/>
    </source>
</evidence>
<dbReference type="Gene3D" id="2.60.40.1820">
    <property type="match status" value="1"/>
</dbReference>
<gene>
    <name evidence="2" type="ORF">E1H14_01970</name>
</gene>
<protein>
    <recommendedName>
        <fullName evidence="1">Late embryogenesis abundant protein LEA-2 subgroup domain-containing protein</fullName>
    </recommendedName>
</protein>
<evidence type="ECO:0000259" key="1">
    <source>
        <dbReference type="Pfam" id="PF03168"/>
    </source>
</evidence>
<dbReference type="InterPro" id="IPR004864">
    <property type="entry name" value="LEA_2"/>
</dbReference>
<dbReference type="SUPFAM" id="SSF117070">
    <property type="entry name" value="LEA14-like"/>
    <property type="match status" value="1"/>
</dbReference>
<comment type="caution">
    <text evidence="2">The sequence shown here is derived from an EMBL/GenBank/DDBJ whole genome shotgun (WGS) entry which is preliminary data.</text>
</comment>
<proteinExistence type="predicted"/>
<accession>A0A5A9W7S1</accession>